<dbReference type="InterPro" id="IPR018376">
    <property type="entry name" value="Enoyl-CoA_hyd/isom_CS"/>
</dbReference>
<name>A0ABQ1KIA1_9GAMM</name>
<dbReference type="Gene3D" id="3.90.226.10">
    <property type="entry name" value="2-enoyl-CoA Hydratase, Chain A, domain 1"/>
    <property type="match status" value="1"/>
</dbReference>
<dbReference type="NCBIfam" id="NF006013">
    <property type="entry name" value="PRK08150.1"/>
    <property type="match status" value="1"/>
</dbReference>
<gene>
    <name evidence="3" type="primary">fad</name>
    <name evidence="3" type="ORF">GCM10011352_24240</name>
</gene>
<dbReference type="PANTHER" id="PTHR43802:SF1">
    <property type="entry name" value="IP11341P-RELATED"/>
    <property type="match status" value="1"/>
</dbReference>
<dbReference type="Pfam" id="PF00378">
    <property type="entry name" value="ECH_1"/>
    <property type="match status" value="1"/>
</dbReference>
<dbReference type="SUPFAM" id="SSF52096">
    <property type="entry name" value="ClpP/crotonase"/>
    <property type="match status" value="1"/>
</dbReference>
<evidence type="ECO:0000313" key="3">
    <source>
        <dbReference type="EMBL" id="GGB97251.1"/>
    </source>
</evidence>
<dbReference type="Proteomes" id="UP000629025">
    <property type="component" value="Unassembled WGS sequence"/>
</dbReference>
<dbReference type="CDD" id="cd06558">
    <property type="entry name" value="crotonase-like"/>
    <property type="match status" value="1"/>
</dbReference>
<dbReference type="InterPro" id="IPR001753">
    <property type="entry name" value="Enoyl-CoA_hydra/iso"/>
</dbReference>
<dbReference type="Gene3D" id="1.10.12.10">
    <property type="entry name" value="Lyase 2-enoyl-coa Hydratase, Chain A, domain 2"/>
    <property type="match status" value="1"/>
</dbReference>
<evidence type="ECO:0000256" key="2">
    <source>
        <dbReference type="RuleBase" id="RU003707"/>
    </source>
</evidence>
<evidence type="ECO:0000313" key="4">
    <source>
        <dbReference type="Proteomes" id="UP000629025"/>
    </source>
</evidence>
<sequence length="253" mass="27603">MTEYRHLTFSVEEGIGYLTLNRPEKKNAINDALCLEIEDVFRNLPSDLNVILLSGNGPEFCSGLDLSEHTAREPFEVVNHSRMWHRVFSLIRNSGVPVVAAMHGAVIGGGLELAICAHVRVSDETTFYRLPEGRHGIFVGGGASVNVARVMGAGRMTEMMLTGRTLGAEEGERLGLAHYVVAKGEAYQKAAELAATIATNSRYSNWAMATGLSRIDNMSADDGLYTESLITGITQTSGEVKERIDAFLNRKKK</sequence>
<proteinExistence type="inferred from homology"/>
<dbReference type="RefSeq" id="WP_188748608.1">
    <property type="nucleotide sequence ID" value="NZ_BMIJ01000004.1"/>
</dbReference>
<dbReference type="InterPro" id="IPR029045">
    <property type="entry name" value="ClpP/crotonase-like_dom_sf"/>
</dbReference>
<protein>
    <submittedName>
        <fullName evidence="3">Enoyl-CoA hydratase</fullName>
    </submittedName>
</protein>
<dbReference type="PROSITE" id="PS00166">
    <property type="entry name" value="ENOYL_COA_HYDRATASE"/>
    <property type="match status" value="1"/>
</dbReference>
<keyword evidence="4" id="KW-1185">Reference proteome</keyword>
<dbReference type="InterPro" id="IPR014748">
    <property type="entry name" value="Enoyl-CoA_hydra_C"/>
</dbReference>
<comment type="similarity">
    <text evidence="1 2">Belongs to the enoyl-CoA hydratase/isomerase family.</text>
</comment>
<dbReference type="PANTHER" id="PTHR43802">
    <property type="entry name" value="ENOYL-COA HYDRATASE"/>
    <property type="match status" value="1"/>
</dbReference>
<evidence type="ECO:0000256" key="1">
    <source>
        <dbReference type="ARBA" id="ARBA00005254"/>
    </source>
</evidence>
<dbReference type="EMBL" id="BMIJ01000004">
    <property type="protein sequence ID" value="GGB97251.1"/>
    <property type="molecule type" value="Genomic_DNA"/>
</dbReference>
<organism evidence="3 4">
    <name type="scientific">Marinobacterium zhoushanense</name>
    <dbReference type="NCBI Taxonomy" id="1679163"/>
    <lineage>
        <taxon>Bacteria</taxon>
        <taxon>Pseudomonadati</taxon>
        <taxon>Pseudomonadota</taxon>
        <taxon>Gammaproteobacteria</taxon>
        <taxon>Oceanospirillales</taxon>
        <taxon>Oceanospirillaceae</taxon>
        <taxon>Marinobacterium</taxon>
    </lineage>
</organism>
<accession>A0ABQ1KIA1</accession>
<comment type="caution">
    <text evidence="3">The sequence shown here is derived from an EMBL/GenBank/DDBJ whole genome shotgun (WGS) entry which is preliminary data.</text>
</comment>
<reference evidence="4" key="1">
    <citation type="journal article" date="2019" name="Int. J. Syst. Evol. Microbiol.">
        <title>The Global Catalogue of Microorganisms (GCM) 10K type strain sequencing project: providing services to taxonomists for standard genome sequencing and annotation.</title>
        <authorList>
            <consortium name="The Broad Institute Genomics Platform"/>
            <consortium name="The Broad Institute Genome Sequencing Center for Infectious Disease"/>
            <person name="Wu L."/>
            <person name="Ma J."/>
        </authorList>
    </citation>
    <scope>NUCLEOTIDE SEQUENCE [LARGE SCALE GENOMIC DNA]</scope>
    <source>
        <strain evidence="4">CGMCC 1.15341</strain>
    </source>
</reference>